<dbReference type="Pfam" id="PF18179">
    <property type="entry name" value="SUa-2TM"/>
    <property type="match status" value="1"/>
</dbReference>
<evidence type="ECO:0000313" key="3">
    <source>
        <dbReference type="EMBL" id="VYU21737.1"/>
    </source>
</evidence>
<reference evidence="3" key="1">
    <citation type="submission" date="2019-11" db="EMBL/GenBank/DDBJ databases">
        <authorList>
            <person name="Feng L."/>
        </authorList>
    </citation>
    <scope>NUCLEOTIDE SEQUENCE</scope>
    <source>
        <strain evidence="3">VdisparLFYP95</strain>
    </source>
</reference>
<proteinExistence type="predicted"/>
<dbReference type="RefSeq" id="WP_156719879.1">
    <property type="nucleotide sequence ID" value="NZ_CACRUF010000044.1"/>
</dbReference>
<accession>A0A6N3D7V6</accession>
<keyword evidence="1" id="KW-0472">Membrane</keyword>
<gene>
    <name evidence="3" type="ORF">VDLFYP95_01811</name>
</gene>
<name>A0A6N3D7V6_9FIRM</name>
<dbReference type="InterPro" id="IPR041502">
    <property type="entry name" value="SUa-2TM"/>
</dbReference>
<keyword evidence="1" id="KW-0812">Transmembrane</keyword>
<organism evidence="3">
    <name type="scientific">Veillonella dispar</name>
    <dbReference type="NCBI Taxonomy" id="39778"/>
    <lineage>
        <taxon>Bacteria</taxon>
        <taxon>Bacillati</taxon>
        <taxon>Bacillota</taxon>
        <taxon>Negativicutes</taxon>
        <taxon>Veillonellales</taxon>
        <taxon>Veillonellaceae</taxon>
        <taxon>Veillonella</taxon>
    </lineage>
</organism>
<feature type="domain" description="SMODS/Ubiquitin system-associated 2TM effector" evidence="2">
    <location>
        <begin position="41"/>
        <end position="259"/>
    </location>
</feature>
<evidence type="ECO:0000256" key="1">
    <source>
        <dbReference type="SAM" id="Phobius"/>
    </source>
</evidence>
<keyword evidence="1" id="KW-1133">Transmembrane helix</keyword>
<sequence>MKLFAPVFVVVFSFCFDLNSIIPPNLDISNLFLGNIISIALTYGSPVGGIFLALLLGYYIYTFNKNKIFNIKGIYISKEIVFNIAPYVGYQVCNLVNMPIYIQYKLLINRVFTKYTIASVNIEESDSHCISPQIQTLSSPTELDTMILILEDTYEIKNNQIEDQISKINSNNRIWIKISRYDGTKIRKYDLRFINAIRQVIAQYAANTTLHIFATTNPKNNKGIFEQCFASLERDNIKQIYVYEQNKDGERIFDKKYRVF</sequence>
<dbReference type="AlphaFoldDB" id="A0A6N3D7V6"/>
<protein>
    <recommendedName>
        <fullName evidence="2">SMODS/Ubiquitin system-associated 2TM effector domain-containing protein</fullName>
    </recommendedName>
</protein>
<dbReference type="EMBL" id="CACRUF010000044">
    <property type="protein sequence ID" value="VYU21737.1"/>
    <property type="molecule type" value="Genomic_DNA"/>
</dbReference>
<feature type="transmembrane region" description="Helical" evidence="1">
    <location>
        <begin position="36"/>
        <end position="61"/>
    </location>
</feature>
<evidence type="ECO:0000259" key="2">
    <source>
        <dbReference type="Pfam" id="PF18179"/>
    </source>
</evidence>